<feature type="domain" description="Protein kinase" evidence="7">
    <location>
        <begin position="16"/>
        <end position="270"/>
    </location>
</feature>
<evidence type="ECO:0000256" key="5">
    <source>
        <dbReference type="SAM" id="MobiDB-lite"/>
    </source>
</evidence>
<protein>
    <recommendedName>
        <fullName evidence="7">Protein kinase domain-containing protein</fullName>
    </recommendedName>
</protein>
<dbReference type="Gene3D" id="3.30.200.20">
    <property type="entry name" value="Phosphorylase Kinase, domain 1"/>
    <property type="match status" value="1"/>
</dbReference>
<evidence type="ECO:0000256" key="1">
    <source>
        <dbReference type="ARBA" id="ARBA00022679"/>
    </source>
</evidence>
<dbReference type="Gene3D" id="1.10.510.10">
    <property type="entry name" value="Transferase(Phosphotransferase) domain 1"/>
    <property type="match status" value="1"/>
</dbReference>
<gene>
    <name evidence="8" type="ORF">GCM10022214_59130</name>
</gene>
<evidence type="ECO:0000256" key="2">
    <source>
        <dbReference type="ARBA" id="ARBA00022741"/>
    </source>
</evidence>
<dbReference type="CDD" id="cd01004">
    <property type="entry name" value="PBP2_MidA_like"/>
    <property type="match status" value="1"/>
</dbReference>
<dbReference type="CDD" id="cd14014">
    <property type="entry name" value="STKc_PknB_like"/>
    <property type="match status" value="1"/>
</dbReference>
<dbReference type="Proteomes" id="UP001500683">
    <property type="component" value="Unassembled WGS sequence"/>
</dbReference>
<feature type="compositionally biased region" description="Pro residues" evidence="5">
    <location>
        <begin position="300"/>
        <end position="327"/>
    </location>
</feature>
<dbReference type="Pfam" id="PF00497">
    <property type="entry name" value="SBP_bac_3"/>
    <property type="match status" value="1"/>
</dbReference>
<keyword evidence="2" id="KW-0547">Nucleotide-binding</keyword>
<evidence type="ECO:0000256" key="6">
    <source>
        <dbReference type="SAM" id="Phobius"/>
    </source>
</evidence>
<dbReference type="RefSeq" id="WP_344954149.1">
    <property type="nucleotide sequence ID" value="NZ_BAAAZG010000045.1"/>
</dbReference>
<keyword evidence="4" id="KW-0067">ATP-binding</keyword>
<dbReference type="InterPro" id="IPR008271">
    <property type="entry name" value="Ser/Thr_kinase_AS"/>
</dbReference>
<dbReference type="SMART" id="SM00062">
    <property type="entry name" value="PBPb"/>
    <property type="match status" value="1"/>
</dbReference>
<keyword evidence="6" id="KW-0472">Membrane</keyword>
<reference evidence="9" key="1">
    <citation type="journal article" date="2019" name="Int. J. Syst. Evol. Microbiol.">
        <title>The Global Catalogue of Microorganisms (GCM) 10K type strain sequencing project: providing services to taxonomists for standard genome sequencing and annotation.</title>
        <authorList>
            <consortium name="The Broad Institute Genomics Platform"/>
            <consortium name="The Broad Institute Genome Sequencing Center for Infectious Disease"/>
            <person name="Wu L."/>
            <person name="Ma J."/>
        </authorList>
    </citation>
    <scope>NUCLEOTIDE SEQUENCE [LARGE SCALE GENOMIC DNA]</scope>
    <source>
        <strain evidence="9">JCM 16702</strain>
    </source>
</reference>
<dbReference type="InterPro" id="IPR001638">
    <property type="entry name" value="Solute-binding_3/MltF_N"/>
</dbReference>
<keyword evidence="6" id="KW-1133">Transmembrane helix</keyword>
<dbReference type="Gene3D" id="3.40.190.10">
    <property type="entry name" value="Periplasmic binding protein-like II"/>
    <property type="match status" value="2"/>
</dbReference>
<keyword evidence="3" id="KW-0418">Kinase</keyword>
<dbReference type="PROSITE" id="PS50011">
    <property type="entry name" value="PROTEIN_KINASE_DOM"/>
    <property type="match status" value="1"/>
</dbReference>
<keyword evidence="1" id="KW-0808">Transferase</keyword>
<dbReference type="PROSITE" id="PS00108">
    <property type="entry name" value="PROTEIN_KINASE_ST"/>
    <property type="match status" value="1"/>
</dbReference>
<comment type="caution">
    <text evidence="8">The sequence shown here is derived from an EMBL/GenBank/DDBJ whole genome shotgun (WGS) entry which is preliminary data.</text>
</comment>
<dbReference type="InterPro" id="IPR000719">
    <property type="entry name" value="Prot_kinase_dom"/>
</dbReference>
<name>A0ABP7WJM6_9ACTN</name>
<accession>A0ABP7WJM6</accession>
<organism evidence="8 9">
    <name type="scientific">Actinomadura miaoliensis</name>
    <dbReference type="NCBI Taxonomy" id="430685"/>
    <lineage>
        <taxon>Bacteria</taxon>
        <taxon>Bacillati</taxon>
        <taxon>Actinomycetota</taxon>
        <taxon>Actinomycetes</taxon>
        <taxon>Streptosporangiales</taxon>
        <taxon>Thermomonosporaceae</taxon>
        <taxon>Actinomadura</taxon>
    </lineage>
</organism>
<evidence type="ECO:0000256" key="3">
    <source>
        <dbReference type="ARBA" id="ARBA00022777"/>
    </source>
</evidence>
<evidence type="ECO:0000313" key="9">
    <source>
        <dbReference type="Proteomes" id="UP001500683"/>
    </source>
</evidence>
<evidence type="ECO:0000256" key="4">
    <source>
        <dbReference type="ARBA" id="ARBA00022840"/>
    </source>
</evidence>
<evidence type="ECO:0000259" key="7">
    <source>
        <dbReference type="PROSITE" id="PS50011"/>
    </source>
</evidence>
<feature type="compositionally biased region" description="Low complexity" evidence="5">
    <location>
        <begin position="360"/>
        <end position="378"/>
    </location>
</feature>
<dbReference type="PANTHER" id="PTHR43289:SF34">
    <property type="entry name" value="SERINE_THREONINE-PROTEIN KINASE YBDM-RELATED"/>
    <property type="match status" value="1"/>
</dbReference>
<dbReference type="SUPFAM" id="SSF56112">
    <property type="entry name" value="Protein kinase-like (PK-like)"/>
    <property type="match status" value="1"/>
</dbReference>
<sequence>MASPLHAHDPRRVGRYALEARLGAGGQGVVFLGRDPSGGPVAVKMLQIDEAAARSRFVRELETAKRVSRFCTAQVLDADVSGDRLYIVSEFVEGPTLAALVRDGGPLRGADLDRLAIGTATALAAVHAAGIVHRDFKPANVIMSPSGPRVIDFGVARVLDAAAETVSQVVGTPAYMAPEQVSGEPISQAADVFAWGATMLYAATGRAPFAADTIPAIFNRILHHEPDLGPLGGVLRELVAGSLAKDPAPRPGAEEILLRLMREGAAEPIAEGPAGGGVPDETVRDTVTLLAEGTTRASTAPPPGPGPAPQPTPPQEFAPPHPGPLPWSAPSQSGEPPGLEPAPRSAPPQEYAPPRPGLLPWSAPSQSGAPPQSGVPPQSGEPPWPAERWPVAPRPRRRRLLIPLGAALAVAALAVALVAYSVREREGGGAPGAFDAGAGSSGATSTAARVAAPERIRAAGTLTIATDPSYRPMSFTGTDGITGFDVELAREIAKRFGVRPRVVNTTFDSILTHVQDGRADLGVSGITDLRGRERVSDFVTYLRIGTSLLVPAGNPGRLKPDDRSLCGRTVAVVAGTVQAESLGGSGAHRTRCEEADMPVPRALERTALPTVQQAITSGAADAALVDSAMAGYLVKEQPGAFAVAGPLADPEPQGIAVRKGDRELATAVREALRHMIADGAYARLADRWGLTAGKITDPRINGATD</sequence>
<evidence type="ECO:0000313" key="8">
    <source>
        <dbReference type="EMBL" id="GAA4090425.1"/>
    </source>
</evidence>
<feature type="region of interest" description="Disordered" evidence="5">
    <location>
        <begin position="294"/>
        <end position="390"/>
    </location>
</feature>
<dbReference type="Pfam" id="PF00069">
    <property type="entry name" value="Pkinase"/>
    <property type="match status" value="1"/>
</dbReference>
<feature type="transmembrane region" description="Helical" evidence="6">
    <location>
        <begin position="400"/>
        <end position="422"/>
    </location>
</feature>
<dbReference type="SUPFAM" id="SSF53850">
    <property type="entry name" value="Periplasmic binding protein-like II"/>
    <property type="match status" value="1"/>
</dbReference>
<proteinExistence type="predicted"/>
<keyword evidence="6" id="KW-0812">Transmembrane</keyword>
<dbReference type="InterPro" id="IPR011009">
    <property type="entry name" value="Kinase-like_dom_sf"/>
</dbReference>
<dbReference type="EMBL" id="BAAAZG010000045">
    <property type="protein sequence ID" value="GAA4090425.1"/>
    <property type="molecule type" value="Genomic_DNA"/>
</dbReference>
<feature type="compositionally biased region" description="Pro residues" evidence="5">
    <location>
        <begin position="338"/>
        <end position="357"/>
    </location>
</feature>
<keyword evidence="9" id="KW-1185">Reference proteome</keyword>
<dbReference type="PANTHER" id="PTHR43289">
    <property type="entry name" value="MITOGEN-ACTIVATED PROTEIN KINASE KINASE KINASE 20-RELATED"/>
    <property type="match status" value="1"/>
</dbReference>